<feature type="transmembrane region" description="Helical" evidence="8">
    <location>
        <begin position="36"/>
        <end position="55"/>
    </location>
</feature>
<evidence type="ECO:0000256" key="1">
    <source>
        <dbReference type="ARBA" id="ARBA00004651"/>
    </source>
</evidence>
<dbReference type="Gene3D" id="1.20.1530.20">
    <property type="match status" value="1"/>
</dbReference>
<evidence type="ECO:0000256" key="8">
    <source>
        <dbReference type="SAM" id="Phobius"/>
    </source>
</evidence>
<comment type="subcellular location">
    <subcellularLocation>
        <location evidence="1">Cell membrane</location>
        <topology evidence="1">Multi-pass membrane protein</topology>
    </subcellularLocation>
</comment>
<evidence type="ECO:0000256" key="7">
    <source>
        <dbReference type="ARBA" id="ARBA00023136"/>
    </source>
</evidence>
<feature type="transmembrane region" description="Helical" evidence="8">
    <location>
        <begin position="104"/>
        <end position="122"/>
    </location>
</feature>
<evidence type="ECO:0000256" key="2">
    <source>
        <dbReference type="ARBA" id="ARBA00010145"/>
    </source>
</evidence>
<dbReference type="KEGG" id="cfm:BJL90_07090"/>
<dbReference type="PANTHER" id="PTHR36838:SF1">
    <property type="entry name" value="SLR1864 PROTEIN"/>
    <property type="match status" value="1"/>
</dbReference>
<dbReference type="PANTHER" id="PTHR36838">
    <property type="entry name" value="AUXIN EFFLUX CARRIER FAMILY PROTEIN"/>
    <property type="match status" value="1"/>
</dbReference>
<evidence type="ECO:0000256" key="5">
    <source>
        <dbReference type="ARBA" id="ARBA00022692"/>
    </source>
</evidence>
<feature type="transmembrane region" description="Helical" evidence="8">
    <location>
        <begin position="199"/>
        <end position="219"/>
    </location>
</feature>
<keyword evidence="3" id="KW-0813">Transport</keyword>
<dbReference type="Proteomes" id="UP000177894">
    <property type="component" value="Chromosome"/>
</dbReference>
<feature type="transmembrane region" description="Helical" evidence="8">
    <location>
        <begin position="288"/>
        <end position="309"/>
    </location>
</feature>
<dbReference type="GO" id="GO:0005886">
    <property type="term" value="C:plasma membrane"/>
    <property type="evidence" value="ECO:0007669"/>
    <property type="project" value="UniProtKB-SubCell"/>
</dbReference>
<proteinExistence type="inferred from homology"/>
<dbReference type="EMBL" id="CP017603">
    <property type="protein sequence ID" value="AOY75680.1"/>
    <property type="molecule type" value="Genomic_DNA"/>
</dbReference>
<dbReference type="Proteomes" id="UP000192478">
    <property type="component" value="Chromosome"/>
</dbReference>
<gene>
    <name evidence="9" type="ORF">BJL90_07090</name>
    <name evidence="10" type="ORF">CLFO_03120</name>
</gene>
<keyword evidence="7 8" id="KW-0472">Membrane</keyword>
<evidence type="ECO:0000313" key="10">
    <source>
        <dbReference type="EMBL" id="ARE85996.1"/>
    </source>
</evidence>
<keyword evidence="5 8" id="KW-0812">Transmembrane</keyword>
<reference evidence="9 11" key="1">
    <citation type="submission" date="2016-10" db="EMBL/GenBank/DDBJ databases">
        <title>Complete Genome Sequence of Acetogen Clostridium formicoaceticum ATCC 27076.</title>
        <authorList>
            <person name="Bao T."/>
            <person name="Cheng C."/>
            <person name="Zhao J."/>
            <person name="Yang S.-T."/>
            <person name="Wang J."/>
            <person name="Wang M."/>
        </authorList>
    </citation>
    <scope>NUCLEOTIDE SEQUENCE [LARGE SCALE GENOMIC DNA]</scope>
    <source>
        <strain evidence="9 11">ATCC 27076</strain>
    </source>
</reference>
<accession>A0AAC9WEQ8</accession>
<dbReference type="InterPro" id="IPR004776">
    <property type="entry name" value="Mem_transp_PIN-like"/>
</dbReference>
<evidence type="ECO:0000313" key="12">
    <source>
        <dbReference type="Proteomes" id="UP000192478"/>
    </source>
</evidence>
<feature type="transmembrane region" description="Helical" evidence="8">
    <location>
        <begin position="67"/>
        <end position="92"/>
    </location>
</feature>
<evidence type="ECO:0000313" key="11">
    <source>
        <dbReference type="Proteomes" id="UP000177894"/>
    </source>
</evidence>
<dbReference type="AlphaFoldDB" id="A0AAC9WEQ8"/>
<protein>
    <submittedName>
        <fullName evidence="9">Malate transporter</fullName>
    </submittedName>
    <submittedName>
        <fullName evidence="10">Membrane transport protein</fullName>
    </submittedName>
</protein>
<feature type="transmembrane region" description="Helical" evidence="8">
    <location>
        <begin position="6"/>
        <end position="24"/>
    </location>
</feature>
<sequence>MVIFTAIQSILSIIILILIGYILTKIGWFDESTSKLFSRMVTTISLPALMIYNFTTSFTKGMLLDSAIGLLIPFLSIFICFLISVVFSHFFVQPNRRGTFETMFTVSNTVFIGIPVNIALFGEISVPYALLYFVANTLFFWTIGIMKISHDGGEGKKKIFSKETAKSILSPPCMGFFVGVLLVLLEIRLPSFIVDTSRYLGNLTTPLSLLFIGMTFHSIDIRKLSFSIDQLLLFLGRFLIAPLVVYLLAIFFPIPPLMFKVFIIQSAMPVMAQVAIVSKAYGGDYEYATLMVTFTTLASALIIPLYMVLLSRI</sequence>
<feature type="transmembrane region" description="Helical" evidence="8">
    <location>
        <begin position="128"/>
        <end position="148"/>
    </location>
</feature>
<keyword evidence="4" id="KW-1003">Cell membrane</keyword>
<feature type="transmembrane region" description="Helical" evidence="8">
    <location>
        <begin position="168"/>
        <end position="187"/>
    </location>
</feature>
<dbReference type="EMBL" id="CP020559">
    <property type="protein sequence ID" value="ARE85996.1"/>
    <property type="molecule type" value="Genomic_DNA"/>
</dbReference>
<evidence type="ECO:0000256" key="4">
    <source>
        <dbReference type="ARBA" id="ARBA00022475"/>
    </source>
</evidence>
<keyword evidence="11" id="KW-1185">Reference proteome</keyword>
<evidence type="ECO:0000313" key="9">
    <source>
        <dbReference type="EMBL" id="AOY75680.1"/>
    </source>
</evidence>
<dbReference type="InterPro" id="IPR038770">
    <property type="entry name" value="Na+/solute_symporter_sf"/>
</dbReference>
<dbReference type="GO" id="GO:0055085">
    <property type="term" value="P:transmembrane transport"/>
    <property type="evidence" value="ECO:0007669"/>
    <property type="project" value="InterPro"/>
</dbReference>
<name>A0AAC9WEQ8_9CLOT</name>
<evidence type="ECO:0000256" key="6">
    <source>
        <dbReference type="ARBA" id="ARBA00022989"/>
    </source>
</evidence>
<organism evidence="10 12">
    <name type="scientific">Clostridium formicaceticum</name>
    <dbReference type="NCBI Taxonomy" id="1497"/>
    <lineage>
        <taxon>Bacteria</taxon>
        <taxon>Bacillati</taxon>
        <taxon>Bacillota</taxon>
        <taxon>Clostridia</taxon>
        <taxon>Eubacteriales</taxon>
        <taxon>Clostridiaceae</taxon>
        <taxon>Clostridium</taxon>
    </lineage>
</organism>
<evidence type="ECO:0000256" key="3">
    <source>
        <dbReference type="ARBA" id="ARBA00022448"/>
    </source>
</evidence>
<keyword evidence="6 8" id="KW-1133">Transmembrane helix</keyword>
<comment type="similarity">
    <text evidence="2">Belongs to the auxin efflux carrier (TC 2.A.69) family.</text>
</comment>
<dbReference type="RefSeq" id="WP_070965857.1">
    <property type="nucleotide sequence ID" value="NZ_CP017603.1"/>
</dbReference>
<reference evidence="10 12" key="2">
    <citation type="submission" date="2017-03" db="EMBL/GenBank/DDBJ databases">
        <title>Complete sequence of Clostridium formicaceticum DSM 92.</title>
        <authorList>
            <person name="Poehlein A."/>
            <person name="Karl M."/>
            <person name="Bengelsdorf F.R."/>
            <person name="Duerre P."/>
            <person name="Daniel R."/>
        </authorList>
    </citation>
    <scope>NUCLEOTIDE SEQUENCE [LARGE SCALE GENOMIC DNA]</scope>
    <source>
        <strain evidence="10 12">DSM 92</strain>
    </source>
</reference>
<dbReference type="Pfam" id="PF03547">
    <property type="entry name" value="Mem_trans"/>
    <property type="match status" value="1"/>
</dbReference>
<feature type="transmembrane region" description="Helical" evidence="8">
    <location>
        <begin position="231"/>
        <end position="251"/>
    </location>
</feature>